<dbReference type="HOGENOM" id="CLU_008156_0_0_6"/>
<dbReference type="Pfam" id="PF00675">
    <property type="entry name" value="Peptidase_M16"/>
    <property type="match status" value="1"/>
</dbReference>
<organism evidence="9">
    <name type="scientific">Shewanella putrefaciens (strain CN-32 / ATCC BAA-453)</name>
    <dbReference type="NCBI Taxonomy" id="319224"/>
    <lineage>
        <taxon>Bacteria</taxon>
        <taxon>Pseudomonadati</taxon>
        <taxon>Pseudomonadota</taxon>
        <taxon>Gammaproteobacteria</taxon>
        <taxon>Alteromonadales</taxon>
        <taxon>Shewanellaceae</taxon>
        <taxon>Shewanella</taxon>
    </lineage>
</organism>
<dbReference type="PANTHER" id="PTHR43690:SF17">
    <property type="entry name" value="PROTEIN YHJJ"/>
    <property type="match status" value="1"/>
</dbReference>
<dbReference type="GO" id="GO:0046872">
    <property type="term" value="F:metal ion binding"/>
    <property type="evidence" value="ECO:0007669"/>
    <property type="project" value="InterPro"/>
</dbReference>
<keyword evidence="5" id="KW-0482">Metalloprotease</keyword>
<proteinExistence type="inferred from homology"/>
<dbReference type="InterPro" id="IPR011765">
    <property type="entry name" value="Pept_M16_N"/>
</dbReference>
<reference evidence="9" key="1">
    <citation type="submission" date="2007-04" db="EMBL/GenBank/DDBJ databases">
        <title>Complete sequence of Shewanella putrefaciens CN-32.</title>
        <authorList>
            <consortium name="US DOE Joint Genome Institute"/>
            <person name="Copeland A."/>
            <person name="Lucas S."/>
            <person name="Lapidus A."/>
            <person name="Barry K."/>
            <person name="Detter J.C."/>
            <person name="Glavina del Rio T."/>
            <person name="Hammon N."/>
            <person name="Israni S."/>
            <person name="Dalin E."/>
            <person name="Tice H."/>
            <person name="Pitluck S."/>
            <person name="Chain P."/>
            <person name="Malfatti S."/>
            <person name="Shin M."/>
            <person name="Vergez L."/>
            <person name="Schmutz J."/>
            <person name="Larimer F."/>
            <person name="Land M."/>
            <person name="Hauser L."/>
            <person name="Kyrpides N."/>
            <person name="Mikhailova N."/>
            <person name="Romine M.F."/>
            <person name="Fredrickson J."/>
            <person name="Tiedje J."/>
            <person name="Richardson P."/>
        </authorList>
    </citation>
    <scope>NUCLEOTIDE SEQUENCE [LARGE SCALE GENOMIC DNA]</scope>
    <source>
        <strain evidence="9">CN-32</strain>
    </source>
</reference>
<evidence type="ECO:0000259" key="8">
    <source>
        <dbReference type="Pfam" id="PF05193"/>
    </source>
</evidence>
<protein>
    <submittedName>
        <fullName evidence="9">Peptidase M16 domain protein</fullName>
    </submittedName>
</protein>
<dbReference type="Gene3D" id="3.30.830.10">
    <property type="entry name" value="Metalloenzyme, LuxS/M16 peptidase-like"/>
    <property type="match status" value="4"/>
</dbReference>
<comment type="similarity">
    <text evidence="1">Belongs to the peptidase M16 family.</text>
</comment>
<feature type="domain" description="Peptidase M16 C-terminal" evidence="8">
    <location>
        <begin position="713"/>
        <end position="873"/>
    </location>
</feature>
<dbReference type="InterPro" id="IPR007863">
    <property type="entry name" value="Peptidase_M16_C"/>
</dbReference>
<keyword evidence="2" id="KW-0645">Protease</keyword>
<dbReference type="SUPFAM" id="SSF63411">
    <property type="entry name" value="LuxS/MPP-like metallohydrolase"/>
    <property type="match status" value="4"/>
</dbReference>
<evidence type="ECO:0000256" key="2">
    <source>
        <dbReference type="ARBA" id="ARBA00022670"/>
    </source>
</evidence>
<evidence type="ECO:0000313" key="9">
    <source>
        <dbReference type="EMBL" id="ABP76974.1"/>
    </source>
</evidence>
<dbReference type="GO" id="GO:0008237">
    <property type="term" value="F:metallopeptidase activity"/>
    <property type="evidence" value="ECO:0007669"/>
    <property type="project" value="UniProtKB-KW"/>
</dbReference>
<dbReference type="InterPro" id="IPR050626">
    <property type="entry name" value="Peptidase_M16"/>
</dbReference>
<feature type="signal peptide" evidence="6">
    <location>
        <begin position="1"/>
        <end position="31"/>
    </location>
</feature>
<dbReference type="Pfam" id="PF05193">
    <property type="entry name" value="Peptidase_M16_C"/>
    <property type="match status" value="2"/>
</dbReference>
<dbReference type="eggNOG" id="COG0612">
    <property type="taxonomic scope" value="Bacteria"/>
</dbReference>
<evidence type="ECO:0000259" key="7">
    <source>
        <dbReference type="Pfam" id="PF00675"/>
    </source>
</evidence>
<sequence precursor="true">MRILMNNFKVIRFVRQWLLLALLSMALPLQASEDPLWMGTADLPMSGRIHTGELTNGMRYLLVSNKTPEQAVIVRMRVDVGSLVESDTEQGLVHFLEHMAFNGSTGLAAGEMIPTLQRLGLSFGADTNAVTEFQQTVYQFNLPSNSQDKVDTALFLMREIASNLLLYPALIEREKAVVLSELRERSGADLENYRHQLQFLMPNTLLSKRFPVGEANSISNANREALLSLYQRFYTPSRTTLIMVGDIEVAAVEQKIKQQFASWKAAPLAAKTKEQVIGTVAERQSVDAAAFFDQSLSTSVSLGMLKPITAITDSPAVREQEMLLELAHGILYRRMESQLLHSQGLYGVNLQVGPQFDIAYGTQMSLGTQENNWQEGIALLEKTLRQAKEFGFSQQEIDQQIKRMHKGYQLSVAGSSTIHSVNIADSLVYSVAGNRVPVEPDWQLAFFEKIMPTVTPQKLSQVFNQTWNATPYLYLTSNKPIENAEKQLIASYEKSRKQAVSAPAIKAIDEFAYTQFGEQGKLVADSRDKETGIRQLQFANGVRLNLKPTNFNKGTTLVSLNIGFGEVPFPELDGLSYLFNSAFVQGGLKAHDYDSLQDIFAGQDISINLGLREQSFGGEISTNAAELRTQLGLMTAYLIEPGMDKQAEQLFREQVIAEQQSIHSNPQSEFSNQFARISHNGDKRYGYGEPEEILKRHFGELAPSFHSAVEQGAIELAIVGDFDEASAIAAVAETLGAIKRSPIANGQTILPVFPQVPVQKTLTHYGQLDMAALAMVWPTTDMTHLSQHVGLGLLEQVLSILLTENVREKAGASYSPSAFSYNDFNASGYGYLGLFSVTTQAMLPTVAEYFTAAVKQVKAPSGISEDLLNRARQPVLEWMQAAPQTNGFWLDLTSTAQSHPGRFTAFKQRQALAQQMTVAELNKLAQQYLQDDSSLMIQVLPASAEPQQ</sequence>
<feature type="domain" description="Peptidase M16 N-terminal" evidence="7">
    <location>
        <begin position="62"/>
        <end position="189"/>
    </location>
</feature>
<name>A4YAJ1_SHEPC</name>
<dbReference type="KEGG" id="spc:Sputcn32_3262"/>
<dbReference type="AlphaFoldDB" id="A4YAJ1"/>
<dbReference type="STRING" id="319224.Sputcn32_3262"/>
<evidence type="ECO:0000256" key="3">
    <source>
        <dbReference type="ARBA" id="ARBA00022801"/>
    </source>
</evidence>
<dbReference type="InterPro" id="IPR011249">
    <property type="entry name" value="Metalloenz_LuxS/M16"/>
</dbReference>
<dbReference type="GO" id="GO:0006508">
    <property type="term" value="P:proteolysis"/>
    <property type="evidence" value="ECO:0007669"/>
    <property type="project" value="UniProtKB-KW"/>
</dbReference>
<keyword evidence="6" id="KW-0732">Signal</keyword>
<evidence type="ECO:0000256" key="4">
    <source>
        <dbReference type="ARBA" id="ARBA00022833"/>
    </source>
</evidence>
<keyword evidence="3" id="KW-0378">Hydrolase</keyword>
<gene>
    <name evidence="9" type="ordered locus">Sputcn32_3262</name>
</gene>
<accession>A4YAJ1</accession>
<dbReference type="EMBL" id="CP000681">
    <property type="protein sequence ID" value="ABP76974.1"/>
    <property type="molecule type" value="Genomic_DNA"/>
</dbReference>
<dbReference type="PANTHER" id="PTHR43690">
    <property type="entry name" value="NARDILYSIN"/>
    <property type="match status" value="1"/>
</dbReference>
<keyword evidence="4" id="KW-0862">Zinc</keyword>
<evidence type="ECO:0000256" key="5">
    <source>
        <dbReference type="ARBA" id="ARBA00023049"/>
    </source>
</evidence>
<evidence type="ECO:0000256" key="1">
    <source>
        <dbReference type="ARBA" id="ARBA00007261"/>
    </source>
</evidence>
<evidence type="ECO:0000256" key="6">
    <source>
        <dbReference type="SAM" id="SignalP"/>
    </source>
</evidence>
<feature type="chain" id="PRO_5002677388" evidence="6">
    <location>
        <begin position="32"/>
        <end position="948"/>
    </location>
</feature>
<feature type="domain" description="Peptidase M16 C-terminal" evidence="8">
    <location>
        <begin position="221"/>
        <end position="403"/>
    </location>
</feature>